<dbReference type="EMBL" id="KJ489397">
    <property type="protein sequence ID" value="AHZ09590.1"/>
    <property type="molecule type" value="Genomic_DNA"/>
</dbReference>
<keyword evidence="2" id="KW-1185">Reference proteome</keyword>
<protein>
    <submittedName>
        <fullName evidence="1">Uncharacterized protein</fullName>
    </submittedName>
</protein>
<dbReference type="RefSeq" id="YP_009037056.1">
    <property type="nucleotide sequence ID" value="NC_024216.1"/>
</dbReference>
<evidence type="ECO:0000313" key="1">
    <source>
        <dbReference type="EMBL" id="AHZ09590.1"/>
    </source>
</evidence>
<sequence length="158" mass="18402">MIKTYSGVHVLEELNNHWLVKEDADGDITYNYRILNGTLYKAFYRHNKWHIDKSNVDLNYFLSGEFEVSDDRVNLSDRFVEFGGSTIRLKEVTLTEMLSTNGLVYGEGEKIDVIKKHYSFLQNGLFYFDDLLKSLGETYTSAACKKALLETKWFMEVK</sequence>
<dbReference type="KEGG" id="vg:19526456"/>
<dbReference type="Proteomes" id="UP000026902">
    <property type="component" value="Segment"/>
</dbReference>
<proteinExistence type="predicted"/>
<reference evidence="2" key="1">
    <citation type="submission" date="2014-09" db="EMBL/GenBank/DDBJ databases">
        <authorList>
            <person name="Sauder A.B."/>
            <person name="McKenzie Q.R."/>
            <person name="Temple L.M."/>
            <person name="Alexis B.K."/>
            <person name="Al-Atrache Z."/>
            <person name="Lewis L.O."/>
            <person name="Loesser-Casey K.E."/>
            <person name="Mitchell K.J."/>
        </authorList>
    </citation>
    <scope>NUCLEOTIDE SEQUENCE [LARGE SCALE GENOMIC DNA]</scope>
</reference>
<dbReference type="GeneID" id="19526456"/>
<accession>A0A024AZI2</accession>
<organism evidence="1 2">
    <name type="scientific">Bacillus phage CAM003</name>
    <dbReference type="NCBI Taxonomy" id="1486657"/>
    <lineage>
        <taxon>Viruses</taxon>
        <taxon>Duplodnaviria</taxon>
        <taxon>Heunggongvirae</taxon>
        <taxon>Uroviricota</taxon>
        <taxon>Caudoviricetes</taxon>
        <taxon>Herelleviridae</taxon>
        <taxon>Bastillevirinae</taxon>
        <taxon>Bastillevirus</taxon>
        <taxon>Bastillevirus CAM003</taxon>
    </lineage>
</organism>
<evidence type="ECO:0000313" key="2">
    <source>
        <dbReference type="Proteomes" id="UP000026902"/>
    </source>
</evidence>
<name>A0A024AZI2_9CAUD</name>